<evidence type="ECO:0000256" key="9">
    <source>
        <dbReference type="RuleBase" id="RU003375"/>
    </source>
</evidence>
<dbReference type="InterPro" id="IPR013833">
    <property type="entry name" value="Cyt_c_oxidase_su3_a-hlx"/>
</dbReference>
<keyword evidence="6 10" id="KW-1133">Transmembrane helix</keyword>
<dbReference type="GO" id="GO:0005743">
    <property type="term" value="C:mitochondrial inner membrane"/>
    <property type="evidence" value="ECO:0007669"/>
    <property type="project" value="UniProtKB-SubCell"/>
</dbReference>
<dbReference type="PANTHER" id="PTHR11403">
    <property type="entry name" value="CYTOCHROME C OXIDASE SUBUNIT III"/>
    <property type="match status" value="1"/>
</dbReference>
<dbReference type="SUPFAM" id="SSF81452">
    <property type="entry name" value="Cytochrome c oxidase subunit III-like"/>
    <property type="match status" value="1"/>
</dbReference>
<evidence type="ECO:0000256" key="7">
    <source>
        <dbReference type="ARBA" id="ARBA00023136"/>
    </source>
</evidence>
<feature type="transmembrane region" description="Helical" evidence="10">
    <location>
        <begin position="65"/>
        <end position="81"/>
    </location>
</feature>
<protein>
    <recommendedName>
        <fullName evidence="3 9">Cytochrome c oxidase subunit 3</fullName>
    </recommendedName>
</protein>
<sequence>MITLINFNFSNVIKKTITGLKNMFQAHPYHLVDNSPWPFSISWTLFYMAIGAVLSMQGFVMGSKLLLLGLLTTCGVMFFWFRDVNTEGTLLGNHTKEVKKGLVLGFLLFVISEVMAFLSVFWAYFHSALSPSVELGGNWPPLGITPLDSFSIPLLNTFLLLSSGAFITYGHHTLIGGKRFDAITSIFITIILALIFTMFQYFEYVHADFSIADGVFGTVFYASTGLHGFHVIIGTIFIIVMFGRQILFYINKQGHVGLESSILYWHFVDIVWLFLYMTVYVWGSNSSS</sequence>
<evidence type="ECO:0000313" key="14">
    <source>
        <dbReference type="EMBL" id="AEO19663.1"/>
    </source>
</evidence>
<dbReference type="Gene3D" id="1.10.287.70">
    <property type="match status" value="1"/>
</dbReference>
<organism evidence="14">
    <name type="scientific">Flammulina velutipes</name>
    <name type="common">Agaricus velutipes</name>
    <dbReference type="NCBI Taxonomy" id="38945"/>
    <lineage>
        <taxon>Eukaryota</taxon>
        <taxon>Fungi</taxon>
        <taxon>Dikarya</taxon>
        <taxon>Basidiomycota</taxon>
        <taxon>Agaricomycotina</taxon>
        <taxon>Agaricomycetes</taxon>
        <taxon>Agaricomycetidae</taxon>
        <taxon>Agaricales</taxon>
        <taxon>Marasmiineae</taxon>
        <taxon>Physalacriaceae</taxon>
        <taxon>Flammulina</taxon>
    </lineage>
</organism>
<comment type="subcellular location">
    <subcellularLocation>
        <location evidence="1">Mitochondrion inner membrane</location>
        <topology evidence="1">Multi-pass membrane protein</topology>
    </subcellularLocation>
</comment>
<evidence type="ECO:0000256" key="5">
    <source>
        <dbReference type="ARBA" id="ARBA00022967"/>
    </source>
</evidence>
<feature type="transmembrane region" description="Helical" evidence="10">
    <location>
        <begin position="262"/>
        <end position="282"/>
    </location>
</feature>
<dbReference type="Gene3D" id="1.20.120.80">
    <property type="entry name" value="Cytochrome c oxidase, subunit III, four-helix bundle"/>
    <property type="match status" value="1"/>
</dbReference>
<evidence type="ECO:0000256" key="6">
    <source>
        <dbReference type="ARBA" id="ARBA00022989"/>
    </source>
</evidence>
<dbReference type="EMBL" id="JN190939">
    <property type="protein sequence ID" value="AEO19631.1"/>
    <property type="molecule type" value="Genomic_DNA"/>
</dbReference>
<dbReference type="GO" id="GO:0004129">
    <property type="term" value="F:cytochrome-c oxidase activity"/>
    <property type="evidence" value="ECO:0007669"/>
    <property type="project" value="UniProtKB-EC"/>
</dbReference>
<evidence type="ECO:0000256" key="4">
    <source>
        <dbReference type="ARBA" id="ARBA00022692"/>
    </source>
</evidence>
<dbReference type="GeneID" id="15822012"/>
<accession>M9MU60</accession>
<dbReference type="PANTHER" id="PTHR11403:SF7">
    <property type="entry name" value="CYTOCHROME C OXIDASE SUBUNIT 3"/>
    <property type="match status" value="1"/>
</dbReference>
<reference evidence="13" key="1">
    <citation type="submission" date="2011-06" db="EMBL/GenBank/DDBJ databases">
        <title>Mitochondrial DNA sequences extracted from three strains of Flammulina velutipes.</title>
        <authorList>
            <person name="Yoon H."/>
            <person name="Kong W.-S."/>
            <person name="Kim J.-G."/>
        </authorList>
    </citation>
    <scope>NUCLEOTIDE SEQUENCE</scope>
    <source>
        <strain evidence="13">4019-18</strain>
        <strain evidence="15">4019-18x20</strain>
    </source>
</reference>
<dbReference type="InterPro" id="IPR024791">
    <property type="entry name" value="Cyt_c/ubiquinol_Oxase_su3"/>
</dbReference>
<evidence type="ECO:0000313" key="15">
    <source>
        <dbReference type="EMBL" id="AEO19694.1"/>
    </source>
</evidence>
<dbReference type="EMBL" id="JF799107">
    <property type="protein sequence ID" value="AEF33902.1"/>
    <property type="molecule type" value="Genomic_DNA"/>
</dbReference>
<dbReference type="InterPro" id="IPR035973">
    <property type="entry name" value="Cyt_c_oxidase_su3-like_sf"/>
</dbReference>
<feature type="transmembrane region" description="Helical" evidence="10">
    <location>
        <begin position="229"/>
        <end position="250"/>
    </location>
</feature>
<evidence type="ECO:0000256" key="1">
    <source>
        <dbReference type="ARBA" id="ARBA00004448"/>
    </source>
</evidence>
<evidence type="ECO:0000256" key="3">
    <source>
        <dbReference type="ARBA" id="ARBA00015944"/>
    </source>
</evidence>
<name>M9MU60_FLAVE</name>
<dbReference type="CDD" id="cd01665">
    <property type="entry name" value="Cyt_c_Oxidase_III"/>
    <property type="match status" value="1"/>
</dbReference>
<dbReference type="GO" id="GO:0045277">
    <property type="term" value="C:respiratory chain complex IV"/>
    <property type="evidence" value="ECO:0007669"/>
    <property type="project" value="UniProtKB-ARBA"/>
</dbReference>
<keyword evidence="4 9" id="KW-0812">Transmembrane</keyword>
<proteinExistence type="inferred from homology"/>
<comment type="catalytic activity">
    <reaction evidence="8">
        <text>4 Fe(II)-[cytochrome c] + O2 + 8 H(+)(in) = 4 Fe(III)-[cytochrome c] + 2 H2O + 4 H(+)(out)</text>
        <dbReference type="Rhea" id="RHEA:11436"/>
        <dbReference type="Rhea" id="RHEA-COMP:10350"/>
        <dbReference type="Rhea" id="RHEA-COMP:14399"/>
        <dbReference type="ChEBI" id="CHEBI:15377"/>
        <dbReference type="ChEBI" id="CHEBI:15378"/>
        <dbReference type="ChEBI" id="CHEBI:15379"/>
        <dbReference type="ChEBI" id="CHEBI:29033"/>
        <dbReference type="ChEBI" id="CHEBI:29034"/>
        <dbReference type="EC" id="7.1.1.9"/>
    </reaction>
    <physiologicalReaction direction="left-to-right" evidence="8">
        <dbReference type="Rhea" id="RHEA:11437"/>
    </physiologicalReaction>
</comment>
<keyword evidence="9 14" id="KW-0496">Mitochondrion</keyword>
<dbReference type="InterPro" id="IPR000298">
    <property type="entry name" value="Cyt_c_oxidase-like_su3"/>
</dbReference>
<keyword evidence="7 10" id="KW-0472">Membrane</keyword>
<evidence type="ECO:0000256" key="10">
    <source>
        <dbReference type="SAM" id="Phobius"/>
    </source>
</evidence>
<dbReference type="EMBL" id="JN190940">
    <property type="protein sequence ID" value="AEO19663.1"/>
    <property type="molecule type" value="Genomic_DNA"/>
</dbReference>
<dbReference type="InterPro" id="IPR033945">
    <property type="entry name" value="Cyt_c_oxase_su3_dom"/>
</dbReference>
<reference evidence="12" key="3">
    <citation type="journal article" date="2014" name="PLoS ONE">
        <title>Whole genome and global gene expression analyses of the model mushroom Flammulina velutipes reveal a high capacity for lignocellulose degradation.</title>
        <authorList>
            <person name="Park Y.J."/>
            <person name="Baek J.H."/>
            <person name="Lee S."/>
            <person name="Kim C."/>
            <person name="Rhee H."/>
            <person name="Kim H."/>
            <person name="Seo J.S."/>
            <person name="Park H.R."/>
            <person name="Yoon D.E."/>
            <person name="Nam J.Y."/>
            <person name="Kim H.I."/>
            <person name="Kim J.G."/>
            <person name="Yoon H."/>
            <person name="Kang H.W."/>
            <person name="Cho J.Y."/>
            <person name="Song E.S."/>
            <person name="Sung G.H."/>
            <person name="Yoo Y.B."/>
            <person name="Lee C.S."/>
            <person name="Lee B.M."/>
            <person name="Kong W.S."/>
        </authorList>
    </citation>
    <scope>NUCLEOTIDE SEQUENCE</scope>
</reference>
<feature type="domain" description="Heme-copper oxidase subunit III family profile" evidence="11">
    <location>
        <begin position="25"/>
        <end position="284"/>
    </location>
</feature>
<evidence type="ECO:0000259" key="11">
    <source>
        <dbReference type="PROSITE" id="PS50253"/>
    </source>
</evidence>
<keyword evidence="5" id="KW-1278">Translocase</keyword>
<comment type="function">
    <text evidence="9">Component of the cytochrome c oxidase, the last enzyme in the mitochondrial electron transport chain which drives oxidative phosphorylation. The respiratory chain contains 3 multisubunit complexes succinate dehydrogenase (complex II, CII), ubiquinol-cytochrome c oxidoreductase (cytochrome b-c1 complex, complex III, CIII) and cytochrome c oxidase (complex IV, CIV), that cooperate to transfer electrons derived from NADH and succinate to molecular oxygen, creating an electrochemical gradient over the inner membrane that drives transmembrane transport and the ATP synthase. Cytochrome c oxidase is the component of the respiratory chain that catalyzes the reduction of oxygen to water. Electrons originating from reduced cytochrome c in the intermembrane space (IMS) are transferred via the dinuclear copper A center (CU(A)) of subunit 2 and heme A of subunit 1 to the active site in subunit 1, a binuclear center (BNC) formed by heme A3 and copper B (CU(B)). The BNC reduces molecular oxygen to 2 water molecules using 4 electrons from cytochrome c in the IMS and 4 protons from the mitochondrial matrix.</text>
</comment>
<dbReference type="Pfam" id="PF00510">
    <property type="entry name" value="COX3"/>
    <property type="match status" value="1"/>
</dbReference>
<geneLocation type="mitochondrion" evidence="14"/>
<dbReference type="EMBL" id="JN190941">
    <property type="protein sequence ID" value="AEO19694.1"/>
    <property type="molecule type" value="Genomic_DNA"/>
</dbReference>
<feature type="transmembrane region" description="Helical" evidence="10">
    <location>
        <begin position="102"/>
        <end position="125"/>
    </location>
</feature>
<feature type="transmembrane region" description="Helical" evidence="10">
    <location>
        <begin position="150"/>
        <end position="170"/>
    </location>
</feature>
<feature type="transmembrane region" description="Helical" evidence="10">
    <location>
        <begin position="37"/>
        <end position="59"/>
    </location>
</feature>
<evidence type="ECO:0000313" key="12">
    <source>
        <dbReference type="EMBL" id="AEF33902.1"/>
    </source>
</evidence>
<dbReference type="RefSeq" id="YP_008080578.1">
    <property type="nucleotide sequence ID" value="NC_021373.1"/>
</dbReference>
<feature type="transmembrane region" description="Helical" evidence="10">
    <location>
        <begin position="182"/>
        <end position="202"/>
    </location>
</feature>
<dbReference type="AlphaFoldDB" id="M9MU60"/>
<dbReference type="FunFam" id="1.10.287.70:FF:000082">
    <property type="entry name" value="Cytochrome c oxidase subunit 3"/>
    <property type="match status" value="1"/>
</dbReference>
<evidence type="ECO:0000256" key="8">
    <source>
        <dbReference type="ARBA" id="ARBA00049512"/>
    </source>
</evidence>
<evidence type="ECO:0000313" key="13">
    <source>
        <dbReference type="EMBL" id="AEO19631.1"/>
    </source>
</evidence>
<dbReference type="GO" id="GO:0006123">
    <property type="term" value="P:mitochondrial electron transport, cytochrome c to oxygen"/>
    <property type="evidence" value="ECO:0007669"/>
    <property type="project" value="TreeGrafter"/>
</dbReference>
<gene>
    <name evidence="14" type="primary">cox3</name>
</gene>
<evidence type="ECO:0000256" key="2">
    <source>
        <dbReference type="ARBA" id="ARBA00010581"/>
    </source>
</evidence>
<comment type="similarity">
    <text evidence="2 9">Belongs to the cytochrome c oxidase subunit 3 family.</text>
</comment>
<dbReference type="PROSITE" id="PS50253">
    <property type="entry name" value="COX3"/>
    <property type="match status" value="1"/>
</dbReference>
<reference evidence="14" key="2">
    <citation type="journal article" date="2012" name="J. Gen. Appl. Microbiol.">
        <title>The mitochondrial genome of the white-rot fungus Flammulina velutipes.</title>
        <authorList>
            <person name="Yoon H."/>
            <person name="You Y.H."/>
            <person name="Woo J.R."/>
            <person name="Park Y.J."/>
            <person name="Kong W.S."/>
            <person name="Lee B.M."/>
            <person name="Kim J.G."/>
        </authorList>
    </citation>
    <scope>NUCLEOTIDE SEQUENCE</scope>
    <source>
        <strain evidence="14">4019-20</strain>
    </source>
</reference>